<dbReference type="Pfam" id="PF13609">
    <property type="entry name" value="Porin_4"/>
    <property type="match status" value="1"/>
</dbReference>
<protein>
    <submittedName>
        <fullName evidence="3">Porin</fullName>
    </submittedName>
</protein>
<sequence>MNKSVIAMAALVLSTGGAVADVKISGFGRTGLFYYENGHRTGGGNSTQVSSRLRFIVNATTITDSGVKFGARFRWQWDQGDAAMSSGSPPSIYAAFDHVTVYVGNVPTAFDSANLLKASQMGIYDRSEGGDPLGDFFSFENKSYRGRVNRVGLAVEYEAGSLVARASFVNPDQTGNNEDGIGFEEELGASLDYAWDNGLSLSTAAVFNGSGYKDNDQYFVGAQFAVNDNARVGMNFINNGSITESDDLGQTLVLYGNLAWKSVSFDAYVANNDGDWSGKTTDQAYGIGVNYDLGGARLAASLQRDYSELLSIDTGVRFSF</sequence>
<dbReference type="EMBL" id="CP070372">
    <property type="protein sequence ID" value="QRZ16157.1"/>
    <property type="molecule type" value="Genomic_DNA"/>
</dbReference>
<name>A0ABX7JPF3_9RHOB</name>
<feature type="signal peptide" evidence="1">
    <location>
        <begin position="1"/>
        <end position="20"/>
    </location>
</feature>
<gene>
    <name evidence="3" type="ORF">JWJ88_20485</name>
</gene>
<organism evidence="3 4">
    <name type="scientific">Paracoccus methylovorus</name>
    <dbReference type="NCBI Taxonomy" id="2812658"/>
    <lineage>
        <taxon>Bacteria</taxon>
        <taxon>Pseudomonadati</taxon>
        <taxon>Pseudomonadota</taxon>
        <taxon>Alphaproteobacteria</taxon>
        <taxon>Rhodobacterales</taxon>
        <taxon>Paracoccaceae</taxon>
        <taxon>Paracoccus</taxon>
    </lineage>
</organism>
<geneLocation type="plasmid" evidence="3 4">
    <name>p2</name>
</geneLocation>
<evidence type="ECO:0000313" key="3">
    <source>
        <dbReference type="EMBL" id="QRZ16157.1"/>
    </source>
</evidence>
<evidence type="ECO:0000259" key="2">
    <source>
        <dbReference type="Pfam" id="PF13609"/>
    </source>
</evidence>
<keyword evidence="4" id="KW-1185">Reference proteome</keyword>
<dbReference type="SUPFAM" id="SSF56935">
    <property type="entry name" value="Porins"/>
    <property type="match status" value="1"/>
</dbReference>
<feature type="chain" id="PRO_5046444689" evidence="1">
    <location>
        <begin position="21"/>
        <end position="320"/>
    </location>
</feature>
<dbReference type="RefSeq" id="WP_205297041.1">
    <property type="nucleotide sequence ID" value="NZ_CP070372.1"/>
</dbReference>
<dbReference type="Proteomes" id="UP000663629">
    <property type="component" value="Plasmid p2"/>
</dbReference>
<dbReference type="InterPro" id="IPR033900">
    <property type="entry name" value="Gram_neg_porin_domain"/>
</dbReference>
<reference evidence="3 4" key="1">
    <citation type="submission" date="2021-02" db="EMBL/GenBank/DDBJ databases">
        <title>Paracoccus methylovroum sp.nov., a new methanol and methylamine utilizing methylotrophic denitrifer.</title>
        <authorList>
            <person name="Timsy T."/>
            <person name="Behrendt U."/>
            <person name="Ulrich A."/>
            <person name="Spanner T."/>
            <person name="Foesel B.U."/>
            <person name="Horn M.A."/>
            <person name="Kolb S."/>
        </authorList>
    </citation>
    <scope>NUCLEOTIDE SEQUENCE [LARGE SCALE GENOMIC DNA]</scope>
    <source>
        <strain evidence="3 4">H4-D09</strain>
        <plasmid evidence="3 4">p2</plasmid>
    </source>
</reference>
<keyword evidence="1" id="KW-0732">Signal</keyword>
<evidence type="ECO:0000313" key="4">
    <source>
        <dbReference type="Proteomes" id="UP000663629"/>
    </source>
</evidence>
<feature type="domain" description="Porin" evidence="2">
    <location>
        <begin position="7"/>
        <end position="304"/>
    </location>
</feature>
<keyword evidence="3" id="KW-0614">Plasmid</keyword>
<proteinExistence type="predicted"/>
<dbReference type="Gene3D" id="2.40.160.10">
    <property type="entry name" value="Porin"/>
    <property type="match status" value="1"/>
</dbReference>
<dbReference type="InterPro" id="IPR023614">
    <property type="entry name" value="Porin_dom_sf"/>
</dbReference>
<evidence type="ECO:0000256" key="1">
    <source>
        <dbReference type="SAM" id="SignalP"/>
    </source>
</evidence>
<accession>A0ABX7JPF3</accession>